<evidence type="ECO:0000256" key="1">
    <source>
        <dbReference type="SAM" id="Phobius"/>
    </source>
</evidence>
<evidence type="ECO:0000313" key="2">
    <source>
        <dbReference type="EMBL" id="QCY69383.1"/>
    </source>
</evidence>
<reference evidence="2 3" key="1">
    <citation type="submission" date="2019-06" db="EMBL/GenBank/DDBJ databases">
        <title>Complete genome sequence of Antarcticibacterium flavum KCTC 52984T from an Antarctic marine sediment.</title>
        <authorList>
            <person name="Lee Y.M."/>
            <person name="Shin S.C."/>
        </authorList>
    </citation>
    <scope>NUCLEOTIDE SEQUENCE [LARGE SCALE GENOMIC DNA]</scope>
    <source>
        <strain evidence="2 3">KCTC 52984</strain>
    </source>
</reference>
<dbReference type="Proteomes" id="UP000309016">
    <property type="component" value="Chromosome"/>
</dbReference>
<gene>
    <name evidence="2" type="ORF">FHG64_08240</name>
</gene>
<dbReference type="KEGG" id="afla:FHG64_08240"/>
<name>A0A5B7X441_9FLAO</name>
<feature type="transmembrane region" description="Helical" evidence="1">
    <location>
        <begin position="6"/>
        <end position="26"/>
    </location>
</feature>
<dbReference type="EMBL" id="CP040812">
    <property type="protein sequence ID" value="QCY69383.1"/>
    <property type="molecule type" value="Genomic_DNA"/>
</dbReference>
<keyword evidence="3" id="KW-1185">Reference proteome</keyword>
<dbReference type="OrthoDB" id="1438737at2"/>
<keyword evidence="1" id="KW-0472">Membrane</keyword>
<protein>
    <submittedName>
        <fullName evidence="2">Uncharacterized protein</fullName>
    </submittedName>
</protein>
<accession>A0A5B7X441</accession>
<keyword evidence="1" id="KW-1133">Transmembrane helix</keyword>
<dbReference type="RefSeq" id="WP_139065951.1">
    <property type="nucleotide sequence ID" value="NZ_CP040812.1"/>
</dbReference>
<evidence type="ECO:0000313" key="3">
    <source>
        <dbReference type="Proteomes" id="UP000309016"/>
    </source>
</evidence>
<proteinExistence type="predicted"/>
<sequence>MKIDFIVISGILVIFSFLPFILFPLLRSKDEKNLRNKFKNETSSRGLNISYMLAWNSNLAGIDILRREFVLTQWLNEKFVVKHVDLNKIHTLKIMVENRLVERHNKNTEELSRISLAFFQSNSVEPVMVNLFDYDLNFTQDYEYKNAQKLLAELQKYACAQPVLKHTA</sequence>
<dbReference type="AlphaFoldDB" id="A0A5B7X441"/>
<keyword evidence="1" id="KW-0812">Transmembrane</keyword>
<organism evidence="2 3">
    <name type="scientific">Antarcticibacterium flavum</name>
    <dbReference type="NCBI Taxonomy" id="2058175"/>
    <lineage>
        <taxon>Bacteria</taxon>
        <taxon>Pseudomonadati</taxon>
        <taxon>Bacteroidota</taxon>
        <taxon>Flavobacteriia</taxon>
        <taxon>Flavobacteriales</taxon>
        <taxon>Flavobacteriaceae</taxon>
        <taxon>Antarcticibacterium</taxon>
    </lineage>
</organism>